<proteinExistence type="predicted"/>
<dbReference type="OMA" id="DPCADNE"/>
<dbReference type="PROSITE" id="PS50222">
    <property type="entry name" value="EF_HAND_2"/>
    <property type="match status" value="1"/>
</dbReference>
<dbReference type="InParanoid" id="A0A4W3JEE9"/>
<reference evidence="3" key="5">
    <citation type="submission" date="2025-09" db="UniProtKB">
        <authorList>
            <consortium name="Ensembl"/>
        </authorList>
    </citation>
    <scope>IDENTIFICATION</scope>
</reference>
<evidence type="ECO:0000259" key="2">
    <source>
        <dbReference type="PROSITE" id="PS50222"/>
    </source>
</evidence>
<accession>A0A4W3JEE9</accession>
<feature type="domain" description="EF-hand" evidence="2">
    <location>
        <begin position="44"/>
        <end position="79"/>
    </location>
</feature>
<evidence type="ECO:0000313" key="4">
    <source>
        <dbReference type="Proteomes" id="UP000314986"/>
    </source>
</evidence>
<dbReference type="Proteomes" id="UP000314986">
    <property type="component" value="Unassembled WGS sequence"/>
</dbReference>
<dbReference type="SUPFAM" id="SSF47473">
    <property type="entry name" value="EF-hand"/>
    <property type="match status" value="1"/>
</dbReference>
<evidence type="ECO:0000256" key="1">
    <source>
        <dbReference type="SAM" id="Coils"/>
    </source>
</evidence>
<reference evidence="4" key="3">
    <citation type="journal article" date="2014" name="Nature">
        <title>Elephant shark genome provides unique insights into gnathostome evolution.</title>
        <authorList>
            <consortium name="International Elephant Shark Genome Sequencing Consortium"/>
            <person name="Venkatesh B."/>
            <person name="Lee A.P."/>
            <person name="Ravi V."/>
            <person name="Maurya A.K."/>
            <person name="Lian M.M."/>
            <person name="Swann J.B."/>
            <person name="Ohta Y."/>
            <person name="Flajnik M.F."/>
            <person name="Sutoh Y."/>
            <person name="Kasahara M."/>
            <person name="Hoon S."/>
            <person name="Gangu V."/>
            <person name="Roy S.W."/>
            <person name="Irimia M."/>
            <person name="Korzh V."/>
            <person name="Kondrychyn I."/>
            <person name="Lim Z.W."/>
            <person name="Tay B.H."/>
            <person name="Tohari S."/>
            <person name="Kong K.W."/>
            <person name="Ho S."/>
            <person name="Lorente-Galdos B."/>
            <person name="Quilez J."/>
            <person name="Marques-Bonet T."/>
            <person name="Raney B.J."/>
            <person name="Ingham P.W."/>
            <person name="Tay A."/>
            <person name="Hillier L.W."/>
            <person name="Minx P."/>
            <person name="Boehm T."/>
            <person name="Wilson R.K."/>
            <person name="Brenner S."/>
            <person name="Warren W.C."/>
        </authorList>
    </citation>
    <scope>NUCLEOTIDE SEQUENCE [LARGE SCALE GENOMIC DNA]</scope>
</reference>
<protein>
    <recommendedName>
        <fullName evidence="2">EF-hand domain-containing protein</fullName>
    </recommendedName>
</protein>
<dbReference type="Pfam" id="PF15799">
    <property type="entry name" value="CCD48"/>
    <property type="match status" value="2"/>
</dbReference>
<dbReference type="GO" id="GO:0005509">
    <property type="term" value="F:calcium ion binding"/>
    <property type="evidence" value="ECO:0007669"/>
    <property type="project" value="InterPro"/>
</dbReference>
<evidence type="ECO:0000313" key="3">
    <source>
        <dbReference type="Ensembl" id="ENSCMIP00000037811.1"/>
    </source>
</evidence>
<dbReference type="InterPro" id="IPR011992">
    <property type="entry name" value="EF-hand-dom_pair"/>
</dbReference>
<dbReference type="InterPro" id="IPR002048">
    <property type="entry name" value="EF_hand_dom"/>
</dbReference>
<dbReference type="GeneTree" id="ENSGT01030000235220"/>
<reference evidence="3" key="4">
    <citation type="submission" date="2025-08" db="UniProtKB">
        <authorList>
            <consortium name="Ensembl"/>
        </authorList>
    </citation>
    <scope>IDENTIFICATION</scope>
</reference>
<reference evidence="4" key="1">
    <citation type="journal article" date="2006" name="Science">
        <title>Ancient noncoding elements conserved in the human genome.</title>
        <authorList>
            <person name="Venkatesh B."/>
            <person name="Kirkness E.F."/>
            <person name="Loh Y.H."/>
            <person name="Halpern A.L."/>
            <person name="Lee A.P."/>
            <person name="Johnson J."/>
            <person name="Dandona N."/>
            <person name="Viswanathan L.D."/>
            <person name="Tay A."/>
            <person name="Venter J.C."/>
            <person name="Strausberg R.L."/>
            <person name="Brenner S."/>
        </authorList>
    </citation>
    <scope>NUCLEOTIDE SEQUENCE [LARGE SCALE GENOMIC DNA]</scope>
</reference>
<dbReference type="InterPro" id="IPR031601">
    <property type="entry name" value="CCD48"/>
</dbReference>
<feature type="coiled-coil region" evidence="1">
    <location>
        <begin position="159"/>
        <end position="222"/>
    </location>
</feature>
<reference evidence="4" key="2">
    <citation type="journal article" date="2007" name="PLoS Biol.">
        <title>Survey sequencing and comparative analysis of the elephant shark (Callorhinchus milii) genome.</title>
        <authorList>
            <person name="Venkatesh B."/>
            <person name="Kirkness E.F."/>
            <person name="Loh Y.H."/>
            <person name="Halpern A.L."/>
            <person name="Lee A.P."/>
            <person name="Johnson J."/>
            <person name="Dandona N."/>
            <person name="Viswanathan L.D."/>
            <person name="Tay A."/>
            <person name="Venter J.C."/>
            <person name="Strausberg R.L."/>
            <person name="Brenner S."/>
        </authorList>
    </citation>
    <scope>NUCLEOTIDE SEQUENCE [LARGE SCALE GENOMIC DNA]</scope>
</reference>
<dbReference type="AlphaFoldDB" id="A0A4W3JEE9"/>
<keyword evidence="4" id="KW-1185">Reference proteome</keyword>
<keyword evidence="1" id="KW-0175">Coiled coil</keyword>
<name>A0A4W3JEE9_CALMI</name>
<sequence>MSSGLGLLTPRPARRSGWLASVLAHHLGSETDTVDNEVVVLATGIDQYLQEIFHHLNYEGDGFISSEDFLLLCSVLGLEGQSDEIGHGHELGDGQATDLPRELAFKDFHARLCGYFFKKSGQNPERLPVGKETEHVERQIQLRCPRIRRGRRNCDSLARLELELENASLRELVEDLRGSLQSSDARCLALEVLIRSSRDGQISEAMRFNQQVEEELKETQGRLLKWEQWLREMRRKAEEGRRALVMGLETVKDLESRANLVPDLRSKVLQLELELNGYRSVGLTEGNNPAQARGPSIPSILSALVLWGHYPA</sequence>
<organism evidence="3 4">
    <name type="scientific">Callorhinchus milii</name>
    <name type="common">Ghost shark</name>
    <dbReference type="NCBI Taxonomy" id="7868"/>
    <lineage>
        <taxon>Eukaryota</taxon>
        <taxon>Metazoa</taxon>
        <taxon>Chordata</taxon>
        <taxon>Craniata</taxon>
        <taxon>Vertebrata</taxon>
        <taxon>Chondrichthyes</taxon>
        <taxon>Holocephali</taxon>
        <taxon>Chimaeriformes</taxon>
        <taxon>Callorhinchidae</taxon>
        <taxon>Callorhinchus</taxon>
    </lineage>
</organism>
<dbReference type="Ensembl" id="ENSCMIT00000038356.1">
    <property type="protein sequence ID" value="ENSCMIP00000037811.1"/>
    <property type="gene ID" value="ENSCMIG00000015889.1"/>
</dbReference>